<gene>
    <name evidence="1" type="ORF">M8H41_21600</name>
</gene>
<evidence type="ECO:0000313" key="2">
    <source>
        <dbReference type="Proteomes" id="UP001176021"/>
    </source>
</evidence>
<dbReference type="RefSeq" id="WP_302050018.1">
    <property type="nucleotide sequence ID" value="NZ_JAMJEV010000025.1"/>
</dbReference>
<accession>A0ABT8QVP4</accession>
<name>A0ABT8QVP4_9FIRM</name>
<proteinExistence type="predicted"/>
<organism evidence="1 2">
    <name type="scientific">Desulfosporosinus nitroreducens</name>
    <dbReference type="NCBI Taxonomy" id="2018668"/>
    <lineage>
        <taxon>Bacteria</taxon>
        <taxon>Bacillati</taxon>
        <taxon>Bacillota</taxon>
        <taxon>Clostridia</taxon>
        <taxon>Eubacteriales</taxon>
        <taxon>Desulfitobacteriaceae</taxon>
        <taxon>Desulfosporosinus</taxon>
    </lineage>
</organism>
<dbReference type="Proteomes" id="UP001176021">
    <property type="component" value="Unassembled WGS sequence"/>
</dbReference>
<comment type="caution">
    <text evidence="1">The sequence shown here is derived from an EMBL/GenBank/DDBJ whole genome shotgun (WGS) entry which is preliminary data.</text>
</comment>
<evidence type="ECO:0000313" key="1">
    <source>
        <dbReference type="EMBL" id="MDO0825414.1"/>
    </source>
</evidence>
<reference evidence="1" key="1">
    <citation type="submission" date="2022-05" db="EMBL/GenBank/DDBJ databases">
        <title>Expanded diversity of anoxic marine methylotrophy in a Black Sea sulfate reducing microorganism.</title>
        <authorList>
            <person name="Fischer P.Q."/>
            <person name="Stams A.J.M."/>
            <person name="Villanueva L."/>
            <person name="Sousa D.Z."/>
        </authorList>
    </citation>
    <scope>NUCLEOTIDE SEQUENCE</scope>
    <source>
        <strain evidence="1">P130</strain>
    </source>
</reference>
<protein>
    <submittedName>
        <fullName evidence="1">Uncharacterized protein</fullName>
    </submittedName>
</protein>
<keyword evidence="2" id="KW-1185">Reference proteome</keyword>
<dbReference type="EMBL" id="JAMJEV010000025">
    <property type="protein sequence ID" value="MDO0825414.1"/>
    <property type="molecule type" value="Genomic_DNA"/>
</dbReference>
<sequence length="125" mass="14380">MHKLLNFLLFLGTRKDLKINGTNQTVFEKCDLISTIEALRNKVVHNGSWELNPKVFIVRNEGVDVERFMLFPDIEQGHLATVKNRRHFFGVGEKVNDILPKIHMAYMNHVLNTSKALNQLDLPAI</sequence>